<proteinExistence type="predicted"/>
<dbReference type="AlphaFoldDB" id="A0A139I512"/>
<feature type="repeat" description="TPR" evidence="1">
    <location>
        <begin position="727"/>
        <end position="760"/>
    </location>
</feature>
<dbReference type="Pfam" id="PF25000">
    <property type="entry name" value="DUF7779"/>
    <property type="match status" value="1"/>
</dbReference>
<dbReference type="PROSITE" id="PS50005">
    <property type="entry name" value="TPR"/>
    <property type="match status" value="1"/>
</dbReference>
<dbReference type="InterPro" id="IPR019734">
    <property type="entry name" value="TPR_rpt"/>
</dbReference>
<dbReference type="PRINTS" id="PR00364">
    <property type="entry name" value="DISEASERSIST"/>
</dbReference>
<dbReference type="InterPro" id="IPR027417">
    <property type="entry name" value="P-loop_NTPase"/>
</dbReference>
<accession>A0A139I512</accession>
<comment type="caution">
    <text evidence="4">The sequence shown here is derived from an EMBL/GenBank/DDBJ whole genome shotgun (WGS) entry which is preliminary data.</text>
</comment>
<dbReference type="Proteomes" id="UP000073492">
    <property type="component" value="Unassembled WGS sequence"/>
</dbReference>
<protein>
    <submittedName>
        <fullName evidence="4">Uncharacterized protein</fullName>
    </submittedName>
</protein>
<dbReference type="InterPro" id="IPR002182">
    <property type="entry name" value="NB-ARC"/>
</dbReference>
<dbReference type="STRING" id="113226.A0A139I512"/>
<dbReference type="PANTHER" id="PTHR35205:SF1">
    <property type="entry name" value="ZU5 DOMAIN-CONTAINING PROTEIN"/>
    <property type="match status" value="1"/>
</dbReference>
<reference evidence="4 5" key="1">
    <citation type="submission" date="2015-07" db="EMBL/GenBank/DDBJ databases">
        <title>Comparative genomics of the Sigatoka disease complex on banana suggests a link between parallel evolutionary changes in Pseudocercospora fijiensis and Pseudocercospora eumusae and increased virulence on the banana host.</title>
        <authorList>
            <person name="Chang T.-C."/>
            <person name="Salvucci A."/>
            <person name="Crous P.W."/>
            <person name="Stergiopoulos I."/>
        </authorList>
    </citation>
    <scope>NUCLEOTIDE SEQUENCE [LARGE SCALE GENOMIC DNA]</scope>
    <source>
        <strain evidence="4 5">CBS 116634</strain>
    </source>
</reference>
<dbReference type="SUPFAM" id="SSF48452">
    <property type="entry name" value="TPR-like"/>
    <property type="match status" value="2"/>
</dbReference>
<evidence type="ECO:0000313" key="5">
    <source>
        <dbReference type="Proteomes" id="UP000073492"/>
    </source>
</evidence>
<dbReference type="Gene3D" id="1.25.40.10">
    <property type="entry name" value="Tetratricopeptide repeat domain"/>
    <property type="match status" value="2"/>
</dbReference>
<dbReference type="Gene3D" id="3.40.50.300">
    <property type="entry name" value="P-loop containing nucleotide triphosphate hydrolases"/>
    <property type="match status" value="1"/>
</dbReference>
<dbReference type="OrthoDB" id="5394701at2759"/>
<dbReference type="SUPFAM" id="SSF52540">
    <property type="entry name" value="P-loop containing nucleoside triphosphate hydrolases"/>
    <property type="match status" value="1"/>
</dbReference>
<dbReference type="EMBL" id="LFZO01000304">
    <property type="protein sequence ID" value="KXT09807.1"/>
    <property type="molecule type" value="Genomic_DNA"/>
</dbReference>
<keyword evidence="1" id="KW-0802">TPR repeat</keyword>
<organism evidence="4 5">
    <name type="scientific">Pseudocercospora musae</name>
    <dbReference type="NCBI Taxonomy" id="113226"/>
    <lineage>
        <taxon>Eukaryota</taxon>
        <taxon>Fungi</taxon>
        <taxon>Dikarya</taxon>
        <taxon>Ascomycota</taxon>
        <taxon>Pezizomycotina</taxon>
        <taxon>Dothideomycetes</taxon>
        <taxon>Dothideomycetidae</taxon>
        <taxon>Mycosphaerellales</taxon>
        <taxon>Mycosphaerellaceae</taxon>
        <taxon>Pseudocercospora</taxon>
    </lineage>
</organism>
<feature type="domain" description="DUF7779" evidence="3">
    <location>
        <begin position="486"/>
        <end position="586"/>
    </location>
</feature>
<evidence type="ECO:0000313" key="4">
    <source>
        <dbReference type="EMBL" id="KXT09807.1"/>
    </source>
</evidence>
<dbReference type="Pfam" id="PF00931">
    <property type="entry name" value="NB-ARC"/>
    <property type="match status" value="1"/>
</dbReference>
<gene>
    <name evidence="4" type="ORF">AC579_10509</name>
</gene>
<dbReference type="SMART" id="SM00028">
    <property type="entry name" value="TPR"/>
    <property type="match status" value="5"/>
</dbReference>
<dbReference type="InterPro" id="IPR056681">
    <property type="entry name" value="DUF7779"/>
</dbReference>
<name>A0A139I512_9PEZI</name>
<evidence type="ECO:0000259" key="3">
    <source>
        <dbReference type="Pfam" id="PF25000"/>
    </source>
</evidence>
<keyword evidence="5" id="KW-1185">Reference proteome</keyword>
<dbReference type="Pfam" id="PF13181">
    <property type="entry name" value="TPR_8"/>
    <property type="match status" value="1"/>
</dbReference>
<evidence type="ECO:0000256" key="1">
    <source>
        <dbReference type="PROSITE-ProRule" id="PRU00339"/>
    </source>
</evidence>
<dbReference type="GO" id="GO:0043531">
    <property type="term" value="F:ADP binding"/>
    <property type="evidence" value="ECO:0007669"/>
    <property type="project" value="InterPro"/>
</dbReference>
<evidence type="ECO:0000259" key="2">
    <source>
        <dbReference type="Pfam" id="PF00931"/>
    </source>
</evidence>
<sequence>MVLKLAMHNSAAIQHQSVQEVWLALEAIFTNLRQDLKILQAISTCEEMLASIDSILAAQGNPWSFKLQIGCIARAVKAYISAFETVIDASIIEQYPNWQAAIWGCITIYIKLSHEYNFCIQQALDQIELLTTAANLSSFGVRNSTNHKSLNNAREELHFILAELACSLGGICVYLRSRPKLQSRRGSSQRLEQPELERVRLSSRHIDLHVRTIRAGISTLSLAGTRRHVKLPFNNITKDMLSNRYFGRIGYLSFIKAALDRGGRTRNFHLALHGLPGVGKTQLAVRFAQHYCCDYDIVIWTVAVSKERIQESLARAAYGLQLPGCELEVQVEERVQNLLSYLESTEDRWLIVYDNVDDISVLAEFKMASASGHIIITSRDPDSGAYPVKEGIAVTPFTLHDSYTFFLSNAGLSATFPVPPKLECILREWDGLPMALDQMSSLIRERRLSLTAFLAMYEKRRAKVHSMHGTYAREWGYENTTATAFSIESLDSDARKLLHIMAFMDPDQIYDESDLLGSDLNSAVLLNAFEDEFVYLTAKEELMKRSLLQIGEPSLVHTGEKTSRINTLRVHRLVQAVAFDDMRAERRRETFRKILSSLSTAYPTNVTGSSLLHNWDQCERYSAHMSYLLKHRGLFSHGPGRDEDQVLRRLVSTCTWYMFEIGNFSEADRLLHDAEPLLGDDIQSAAVRFSLAGIRNECNRIVEAKVQVDKVVEIQENLLPAGDLTLGHTYYSAGLVYMELGDLETAYSFYMRALKVYGLGVDRGEVDKHLEGAIHANLGYYYRRIREIDQASEHAEKEYALHLEEFGQKSDHFAESCFDLGNVRLAQRDYTSAMRLHERALGIRQEITPAHDKTGYSLHKMAALRASEGHFGTALALIDQAIAIFERNLDHVPRVARSTFKKAEILDGLERLDDAREARYTASQLRRSIKTFEFPNEESEEAYDHLVCSFFR</sequence>
<dbReference type="PANTHER" id="PTHR35205">
    <property type="entry name" value="NB-ARC AND TPR DOMAIN PROTEIN"/>
    <property type="match status" value="1"/>
</dbReference>
<dbReference type="InterPro" id="IPR011990">
    <property type="entry name" value="TPR-like_helical_dom_sf"/>
</dbReference>
<feature type="domain" description="NB-ARC" evidence="2">
    <location>
        <begin position="266"/>
        <end position="409"/>
    </location>
</feature>